<comment type="caution">
    <text evidence="2">The sequence shown here is derived from an EMBL/GenBank/DDBJ whole genome shotgun (WGS) entry which is preliminary data.</text>
</comment>
<feature type="transmembrane region" description="Helical" evidence="1">
    <location>
        <begin position="189"/>
        <end position="207"/>
    </location>
</feature>
<dbReference type="PROSITE" id="PS51257">
    <property type="entry name" value="PROKAR_LIPOPROTEIN"/>
    <property type="match status" value="1"/>
</dbReference>
<dbReference type="Proteomes" id="UP000297872">
    <property type="component" value="Unassembled WGS sequence"/>
</dbReference>
<dbReference type="AlphaFoldDB" id="A0A4Y8VS30"/>
<gene>
    <name evidence="2" type="ORF">EXN75_03335</name>
</gene>
<evidence type="ECO:0000313" key="3">
    <source>
        <dbReference type="Proteomes" id="UP000297872"/>
    </source>
</evidence>
<keyword evidence="1" id="KW-0812">Transmembrane</keyword>
<keyword evidence="1" id="KW-0472">Membrane</keyword>
<feature type="transmembrane region" description="Helical" evidence="1">
    <location>
        <begin position="287"/>
        <end position="306"/>
    </location>
</feature>
<organism evidence="2 3">
    <name type="scientific">Segatella hominis</name>
    <dbReference type="NCBI Taxonomy" id="2518605"/>
    <lineage>
        <taxon>Bacteria</taxon>
        <taxon>Pseudomonadati</taxon>
        <taxon>Bacteroidota</taxon>
        <taxon>Bacteroidia</taxon>
        <taxon>Bacteroidales</taxon>
        <taxon>Prevotellaceae</taxon>
        <taxon>Segatella</taxon>
    </lineage>
</organism>
<keyword evidence="3" id="KW-1185">Reference proteome</keyword>
<proteinExistence type="predicted"/>
<accession>A0A4Y8VS30</accession>
<sequence length="310" mass="35538">MRKGCQCVLKGMLMVFVLFFVTSCYHRHIAKGQHAALVEYSDRQRDSISFSSTHHYTYRYNFEVAADSLMLIKQQPEEFVSHLPIDSFAVMKHCLLVVSDIRIIPQDREDSVWIQLATEDNVFGWIHESNMLSKVVPDDPISQFIMVFSNTHLLIFLIVFVLIGVSYLVKKIFTRNAPIVHFNDIDSPYPTALVLMVSLSAAFYATIQTYMPEVWRHFYFHPTLNPFAVPKVLGFFLASVWAILILAIACVDEVKNRLTLGEGILYLGGLMGMCALDYIIFSISTLYTVGYIILVAYIWYAIRAYLKRNS</sequence>
<keyword evidence="1" id="KW-1133">Transmembrane helix</keyword>
<protein>
    <submittedName>
        <fullName evidence="2">Zinc ribbon domain-containing protein</fullName>
    </submittedName>
</protein>
<reference evidence="2 3" key="1">
    <citation type="submission" date="2019-02" db="EMBL/GenBank/DDBJ databases">
        <title>Draft Genome Sequence of the Prevotella sp. BCRC 81118, Isolated from Human Feces.</title>
        <authorList>
            <person name="Huang C.-H."/>
        </authorList>
    </citation>
    <scope>NUCLEOTIDE SEQUENCE [LARGE SCALE GENOMIC DNA]</scope>
    <source>
        <strain evidence="2 3">BCRC 81118</strain>
    </source>
</reference>
<feature type="transmembrane region" description="Helical" evidence="1">
    <location>
        <begin position="263"/>
        <end position="281"/>
    </location>
</feature>
<name>A0A4Y8VS30_9BACT</name>
<dbReference type="OrthoDB" id="1033808at2"/>
<feature type="transmembrane region" description="Helical" evidence="1">
    <location>
        <begin position="227"/>
        <end position="251"/>
    </location>
</feature>
<evidence type="ECO:0000313" key="2">
    <source>
        <dbReference type="EMBL" id="TFH83340.1"/>
    </source>
</evidence>
<evidence type="ECO:0000256" key="1">
    <source>
        <dbReference type="SAM" id="Phobius"/>
    </source>
</evidence>
<feature type="transmembrane region" description="Helical" evidence="1">
    <location>
        <begin position="144"/>
        <end position="169"/>
    </location>
</feature>
<dbReference type="EMBL" id="SGVY01000006">
    <property type="protein sequence ID" value="TFH83340.1"/>
    <property type="molecule type" value="Genomic_DNA"/>
</dbReference>